<dbReference type="GO" id="GO:0015074">
    <property type="term" value="P:DNA integration"/>
    <property type="evidence" value="ECO:0007669"/>
    <property type="project" value="InterPro"/>
</dbReference>
<dbReference type="PANTHER" id="PTHR42648">
    <property type="entry name" value="TRANSPOSASE, PUTATIVE-RELATED"/>
    <property type="match status" value="1"/>
</dbReference>
<dbReference type="SUPFAM" id="SSF53098">
    <property type="entry name" value="Ribonuclease H-like"/>
    <property type="match status" value="1"/>
</dbReference>
<dbReference type="InterPro" id="IPR001584">
    <property type="entry name" value="Integrase_cat-core"/>
</dbReference>
<comment type="caution">
    <text evidence="2">The sequence shown here is derived from an EMBL/GenBank/DDBJ whole genome shotgun (WGS) entry which is preliminary data.</text>
</comment>
<dbReference type="Pfam" id="PF00665">
    <property type="entry name" value="rve"/>
    <property type="match status" value="1"/>
</dbReference>
<dbReference type="AlphaFoldDB" id="A0AA38SHT8"/>
<dbReference type="InterPro" id="IPR036397">
    <property type="entry name" value="RNaseH_sf"/>
</dbReference>
<dbReference type="InterPro" id="IPR039537">
    <property type="entry name" value="Retrotran_Ty1/copia-like"/>
</dbReference>
<feature type="domain" description="Integrase catalytic" evidence="1">
    <location>
        <begin position="1"/>
        <end position="110"/>
    </location>
</feature>
<dbReference type="GO" id="GO:0003676">
    <property type="term" value="F:nucleic acid binding"/>
    <property type="evidence" value="ECO:0007669"/>
    <property type="project" value="InterPro"/>
</dbReference>
<evidence type="ECO:0000313" key="2">
    <source>
        <dbReference type="EMBL" id="KAJ9539118.1"/>
    </source>
</evidence>
<organism evidence="2 3">
    <name type="scientific">Centaurea solstitialis</name>
    <name type="common">yellow star-thistle</name>
    <dbReference type="NCBI Taxonomy" id="347529"/>
    <lineage>
        <taxon>Eukaryota</taxon>
        <taxon>Viridiplantae</taxon>
        <taxon>Streptophyta</taxon>
        <taxon>Embryophyta</taxon>
        <taxon>Tracheophyta</taxon>
        <taxon>Spermatophyta</taxon>
        <taxon>Magnoliopsida</taxon>
        <taxon>eudicotyledons</taxon>
        <taxon>Gunneridae</taxon>
        <taxon>Pentapetalae</taxon>
        <taxon>asterids</taxon>
        <taxon>campanulids</taxon>
        <taxon>Asterales</taxon>
        <taxon>Asteraceae</taxon>
        <taxon>Carduoideae</taxon>
        <taxon>Cardueae</taxon>
        <taxon>Centaureinae</taxon>
        <taxon>Centaurea</taxon>
    </lineage>
</organism>
<gene>
    <name evidence="2" type="ORF">OSB04_031851</name>
</gene>
<accession>A0AA38SHT8</accession>
<name>A0AA38SHT8_9ASTR</name>
<dbReference type="PANTHER" id="PTHR42648:SF32">
    <property type="entry name" value="RIBONUCLEASE H-LIKE DOMAIN, GAG-PRE-INTEGRASE DOMAIN PROTEIN-RELATED"/>
    <property type="match status" value="1"/>
</dbReference>
<protein>
    <recommendedName>
        <fullName evidence="1">Integrase catalytic domain-containing protein</fullName>
    </recommendedName>
</protein>
<evidence type="ECO:0000313" key="3">
    <source>
        <dbReference type="Proteomes" id="UP001172457"/>
    </source>
</evidence>
<dbReference type="PROSITE" id="PS50994">
    <property type="entry name" value="INTEGRASE"/>
    <property type="match status" value="1"/>
</dbReference>
<sequence>MLHVDLYGPIAKQSLSGKKYILMLIDEFSRFTWFEFVRKKSHVLMLLINLLKRLQVPHGVQVRVIRSDNGIKFKNPAIEDYLTSVGITHNFSAPRTPQHNGVVERKNITLGRGTEKYGKRRENVKNAQSQHRRHLAIAKSSIWRCQVRLNSKLGLILVFGVAKWAVWRSPDGAWSFFFKYQPPPSVLKKF</sequence>
<dbReference type="InterPro" id="IPR012337">
    <property type="entry name" value="RNaseH-like_sf"/>
</dbReference>
<proteinExistence type="predicted"/>
<dbReference type="EMBL" id="JARYMX010000008">
    <property type="protein sequence ID" value="KAJ9539118.1"/>
    <property type="molecule type" value="Genomic_DNA"/>
</dbReference>
<reference evidence="2" key="1">
    <citation type="submission" date="2023-03" db="EMBL/GenBank/DDBJ databases">
        <title>Chromosome-scale reference genome and RAD-based genetic map of yellow starthistle (Centaurea solstitialis) reveal putative structural variation and QTLs associated with invader traits.</title>
        <authorList>
            <person name="Reatini B."/>
            <person name="Cang F.A."/>
            <person name="Jiang Q."/>
            <person name="Mckibben M.T.W."/>
            <person name="Barker M.S."/>
            <person name="Rieseberg L.H."/>
            <person name="Dlugosch K.M."/>
        </authorList>
    </citation>
    <scope>NUCLEOTIDE SEQUENCE</scope>
    <source>
        <strain evidence="2">CAN-66</strain>
        <tissue evidence="2">Leaf</tissue>
    </source>
</reference>
<dbReference type="Gene3D" id="3.30.420.10">
    <property type="entry name" value="Ribonuclease H-like superfamily/Ribonuclease H"/>
    <property type="match status" value="1"/>
</dbReference>
<keyword evidence="3" id="KW-1185">Reference proteome</keyword>
<evidence type="ECO:0000259" key="1">
    <source>
        <dbReference type="PROSITE" id="PS50994"/>
    </source>
</evidence>
<dbReference type="Proteomes" id="UP001172457">
    <property type="component" value="Chromosome 8"/>
</dbReference>